<dbReference type="PANTHER" id="PTHR38011:SF11">
    <property type="entry name" value="2,5-DIAMINO-6-RIBOSYLAMINO-4(3H)-PYRIMIDINONE 5'-PHOSPHATE REDUCTASE"/>
    <property type="match status" value="1"/>
</dbReference>
<evidence type="ECO:0000313" key="14">
    <source>
        <dbReference type="EMBL" id="PWI76818.1"/>
    </source>
</evidence>
<sequence length="190" mass="20027">MGRLRYGVATTLDGFIASPDGSAAWIVEDASIDFDALFAEHAAFVMGRKTYEVMLSFGGPENKLAGRPKESVVVVSDEMKQADYPHITVVPGASCLDAVRALKASVEGDVWLMGGGMLAGPCLEAGLMDTVEAAIMPVVLGDGIKMLATVRGSSGAYRLQLQHLERLEHSGIILTKYAVVTGPVKETGGD</sequence>
<dbReference type="Pfam" id="PF01872">
    <property type="entry name" value="RibD_C"/>
    <property type="match status" value="1"/>
</dbReference>
<comment type="catalytic activity">
    <reaction evidence="9">
        <text>2,5-diamino-6-(1-D-ribitylamino)pyrimidin-4(3H)-one 5'-phosphate + NADP(+) = 2,5-diamino-6-(1-D-ribosylamino)pyrimidin-4(3H)-one 5'-phosphate + NADPH + H(+)</text>
        <dbReference type="Rhea" id="RHEA:27278"/>
        <dbReference type="ChEBI" id="CHEBI:15378"/>
        <dbReference type="ChEBI" id="CHEBI:57783"/>
        <dbReference type="ChEBI" id="CHEBI:58349"/>
        <dbReference type="ChEBI" id="CHEBI:58890"/>
        <dbReference type="ChEBI" id="CHEBI:59545"/>
        <dbReference type="EC" id="1.1.1.302"/>
    </reaction>
</comment>
<evidence type="ECO:0000256" key="1">
    <source>
        <dbReference type="ARBA" id="ARBA00003555"/>
    </source>
</evidence>
<dbReference type="Proteomes" id="UP001287286">
    <property type="component" value="Unassembled WGS sequence"/>
</dbReference>
<dbReference type="Proteomes" id="UP000078240">
    <property type="component" value="Unassembled WGS sequence"/>
</dbReference>
<name>A0A179GKH0_PURLI</name>
<evidence type="ECO:0000313" key="15">
    <source>
        <dbReference type="Proteomes" id="UP000078240"/>
    </source>
</evidence>
<dbReference type="Proteomes" id="UP000078340">
    <property type="component" value="Unassembled WGS sequence"/>
</dbReference>
<dbReference type="EMBL" id="LSBH01000005">
    <property type="protein sequence ID" value="OAQ78384.1"/>
    <property type="molecule type" value="Genomic_DNA"/>
</dbReference>
<evidence type="ECO:0000313" key="11">
    <source>
        <dbReference type="EMBL" id="KAK4092195.1"/>
    </source>
</evidence>
<evidence type="ECO:0000259" key="10">
    <source>
        <dbReference type="Pfam" id="PF01872"/>
    </source>
</evidence>
<keyword evidence="17" id="KW-1185">Reference proteome</keyword>
<evidence type="ECO:0000256" key="5">
    <source>
        <dbReference type="ARBA" id="ARBA00022619"/>
    </source>
</evidence>
<dbReference type="Gene3D" id="3.40.430.10">
    <property type="entry name" value="Dihydrofolate Reductase, subunit A"/>
    <property type="match status" value="1"/>
</dbReference>
<dbReference type="RefSeq" id="XP_018182601.1">
    <property type="nucleotide sequence ID" value="XM_018320127.1"/>
</dbReference>
<evidence type="ECO:0000256" key="7">
    <source>
        <dbReference type="ARBA" id="ARBA00031630"/>
    </source>
</evidence>
<reference evidence="11 17" key="5">
    <citation type="journal article" date="2024" name="Microbiol. Resour. Announc.">
        <title>Genome annotations for the ascomycete fungi Trichoderma harzianum, Trichoderma aggressivum, and Purpureocillium lilacinum.</title>
        <authorList>
            <person name="Beijen E.P.W."/>
            <person name="Ohm R.A."/>
        </authorList>
    </citation>
    <scope>NUCLEOTIDE SEQUENCE [LARGE SCALE GENOMIC DNA]</scope>
    <source>
        <strain evidence="11 17">CBS 150709</strain>
    </source>
</reference>
<dbReference type="GO" id="GO:0009231">
    <property type="term" value="P:riboflavin biosynthetic process"/>
    <property type="evidence" value="ECO:0007669"/>
    <property type="project" value="UniProtKB-KW"/>
</dbReference>
<gene>
    <name evidence="14" type="ORF">PCL_04012</name>
    <name evidence="11" type="ORF">Purlil1_3448</name>
    <name evidence="12" type="ORF">VFPBJ_06505</name>
    <name evidence="13" type="ORF">VFPFJ_03045</name>
</gene>
<dbReference type="STRING" id="33203.A0A179GKH0"/>
<dbReference type="EMBL" id="LSBI01000002">
    <property type="protein sequence ID" value="OAQ93882.1"/>
    <property type="molecule type" value="Genomic_DNA"/>
</dbReference>
<dbReference type="OMA" id="IDEMIIT"/>
<protein>
    <recommendedName>
        <fullName evidence="4">2,5-diamino-6-ribosylamino-4(3H)-pyrimidinone 5'-phosphate reductase</fullName>
        <ecNumber evidence="3">1.1.1.302</ecNumber>
    </recommendedName>
    <alternativeName>
        <fullName evidence="7">2,5-diamino-6-(5-phospho-D-ribosylamino)pyrimidin-4(3H)-one reductase</fullName>
    </alternativeName>
    <alternativeName>
        <fullName evidence="6">2,5-diamino-6-ribitylamino-4(3H)-pyrimidinone 5'-phosphate synthase</fullName>
    </alternativeName>
</protein>
<dbReference type="EMBL" id="JAWRVI010000009">
    <property type="protein sequence ID" value="KAK4092195.1"/>
    <property type="molecule type" value="Genomic_DNA"/>
</dbReference>
<dbReference type="GeneID" id="28885176"/>
<proteinExistence type="inferred from homology"/>
<evidence type="ECO:0000256" key="8">
    <source>
        <dbReference type="ARBA" id="ARBA00047550"/>
    </source>
</evidence>
<organism evidence="12 15">
    <name type="scientific">Purpureocillium lilacinum</name>
    <name type="common">Paecilomyces lilacinus</name>
    <dbReference type="NCBI Taxonomy" id="33203"/>
    <lineage>
        <taxon>Eukaryota</taxon>
        <taxon>Fungi</taxon>
        <taxon>Dikarya</taxon>
        <taxon>Ascomycota</taxon>
        <taxon>Pezizomycotina</taxon>
        <taxon>Sordariomycetes</taxon>
        <taxon>Hypocreomycetidae</taxon>
        <taxon>Hypocreales</taxon>
        <taxon>Ophiocordycipitaceae</taxon>
        <taxon>Purpureocillium</taxon>
    </lineage>
</organism>
<dbReference type="InterPro" id="IPR050765">
    <property type="entry name" value="Riboflavin_Biosynth_HTPR"/>
</dbReference>
<dbReference type="InterPro" id="IPR002734">
    <property type="entry name" value="RibDG_C"/>
</dbReference>
<feature type="domain" description="Bacterial bifunctional deaminase-reductase C-terminal" evidence="10">
    <location>
        <begin position="7"/>
        <end position="167"/>
    </location>
</feature>
<accession>A0A179GKH0</accession>
<dbReference type="SUPFAM" id="SSF53597">
    <property type="entry name" value="Dihydrofolate reductase-like"/>
    <property type="match status" value="1"/>
</dbReference>
<evidence type="ECO:0000256" key="2">
    <source>
        <dbReference type="ARBA" id="ARBA00009723"/>
    </source>
</evidence>
<reference evidence="12 15" key="3">
    <citation type="submission" date="2016-01" db="EMBL/GenBank/DDBJ databases">
        <title>Biosynthesis of antibiotic leucinostatins and their inhibition on Phytophthora in bio-control Purpureocillium lilacinum.</title>
        <authorList>
            <person name="Wang G."/>
            <person name="Liu Z."/>
            <person name="Lin R."/>
            <person name="Li E."/>
            <person name="Mao Z."/>
            <person name="Ling J."/>
            <person name="Yin W."/>
            <person name="Xie B."/>
        </authorList>
    </citation>
    <scope>NUCLEOTIDE SEQUENCE [LARGE SCALE GENOMIC DNA]</scope>
    <source>
        <strain evidence="12">PLBJ-1</strain>
        <strain evidence="13">PLFJ-1</strain>
    </source>
</reference>
<evidence type="ECO:0000256" key="3">
    <source>
        <dbReference type="ARBA" id="ARBA00012851"/>
    </source>
</evidence>
<comment type="similarity">
    <text evidence="2">Belongs to the HTP reductase family.</text>
</comment>
<reference evidence="14 16" key="2">
    <citation type="journal article" date="2016" name="Front. Microbiol.">
        <title>Genome and transcriptome sequences reveal the specific parasitism of the nematophagous Purpureocillium lilacinum 36-1.</title>
        <authorList>
            <person name="Xie J."/>
            <person name="Li S."/>
            <person name="Mo C."/>
            <person name="Xiao X."/>
            <person name="Peng D."/>
            <person name="Wang G."/>
            <person name="Xiao Y."/>
        </authorList>
    </citation>
    <scope>NUCLEOTIDE SEQUENCE [LARGE SCALE GENOMIC DNA]</scope>
    <source>
        <strain evidence="14 16">36-1</strain>
    </source>
</reference>
<evidence type="ECO:0000256" key="4">
    <source>
        <dbReference type="ARBA" id="ARBA00015035"/>
    </source>
</evidence>
<dbReference type="GO" id="GO:0008703">
    <property type="term" value="F:5-amino-6-(5-phosphoribosylamino)uracil reductase activity"/>
    <property type="evidence" value="ECO:0007669"/>
    <property type="project" value="InterPro"/>
</dbReference>
<evidence type="ECO:0000256" key="9">
    <source>
        <dbReference type="ARBA" id="ARBA00049020"/>
    </source>
</evidence>
<evidence type="ECO:0000313" key="12">
    <source>
        <dbReference type="EMBL" id="OAQ78384.1"/>
    </source>
</evidence>
<keyword evidence="5" id="KW-0686">Riboflavin biosynthesis</keyword>
<dbReference type="EMBL" id="LCWV01000001">
    <property type="protein sequence ID" value="PWI76818.1"/>
    <property type="molecule type" value="Genomic_DNA"/>
</dbReference>
<reference evidence="11" key="4">
    <citation type="submission" date="2023-11" db="EMBL/GenBank/DDBJ databases">
        <authorList>
            <person name="Beijen E."/>
            <person name="Ohm R.A."/>
        </authorList>
    </citation>
    <scope>NUCLEOTIDE SEQUENCE</scope>
    <source>
        <strain evidence="11">CBS 150709</strain>
    </source>
</reference>
<reference evidence="14" key="1">
    <citation type="submission" date="2015-05" db="EMBL/GenBank/DDBJ databases">
        <authorList>
            <person name="Wang D.B."/>
            <person name="Wang M."/>
        </authorList>
    </citation>
    <scope>NUCLEOTIDE SEQUENCE</scope>
    <source>
        <strain evidence="14">36-1</strain>
    </source>
</reference>
<dbReference type="AlphaFoldDB" id="A0A179GKH0"/>
<comment type="catalytic activity">
    <reaction evidence="8">
        <text>2,5-diamino-6-(1-D-ribitylamino)pyrimidin-4(3H)-one 5'-phosphate + NAD(+) = 2,5-diamino-6-(1-D-ribosylamino)pyrimidin-4(3H)-one 5'-phosphate + NADH + H(+)</text>
        <dbReference type="Rhea" id="RHEA:27274"/>
        <dbReference type="ChEBI" id="CHEBI:15378"/>
        <dbReference type="ChEBI" id="CHEBI:57540"/>
        <dbReference type="ChEBI" id="CHEBI:57945"/>
        <dbReference type="ChEBI" id="CHEBI:58890"/>
        <dbReference type="ChEBI" id="CHEBI:59545"/>
        <dbReference type="EC" id="1.1.1.302"/>
    </reaction>
</comment>
<evidence type="ECO:0000313" key="13">
    <source>
        <dbReference type="EMBL" id="OAQ93882.1"/>
    </source>
</evidence>
<evidence type="ECO:0000313" key="17">
    <source>
        <dbReference type="Proteomes" id="UP001287286"/>
    </source>
</evidence>
<evidence type="ECO:0000313" key="16">
    <source>
        <dbReference type="Proteomes" id="UP000245956"/>
    </source>
</evidence>
<comment type="caution">
    <text evidence="12">The sequence shown here is derived from an EMBL/GenBank/DDBJ whole genome shotgun (WGS) entry which is preliminary data.</text>
</comment>
<dbReference type="PANTHER" id="PTHR38011">
    <property type="entry name" value="DIHYDROFOLATE REDUCTASE FAMILY PROTEIN (AFU_ORTHOLOGUE AFUA_8G06820)"/>
    <property type="match status" value="1"/>
</dbReference>
<evidence type="ECO:0000256" key="6">
    <source>
        <dbReference type="ARBA" id="ARBA00030073"/>
    </source>
</evidence>
<dbReference type="OrthoDB" id="3192019at2759"/>
<dbReference type="KEGG" id="plj:28885176"/>
<dbReference type="Proteomes" id="UP000245956">
    <property type="component" value="Unassembled WGS sequence"/>
</dbReference>
<dbReference type="EC" id="1.1.1.302" evidence="3"/>
<dbReference type="InterPro" id="IPR024072">
    <property type="entry name" value="DHFR-like_dom_sf"/>
</dbReference>
<comment type="function">
    <text evidence="1">Catalyzes an early step in riboflavin biosynthesis, the NADPH-dependent reduction of the ribose side chain of 2,5-diamino-6-ribosylamino-4(3H)-pyrimidinone 5'-phosphate, yielding 2,5-diamino-6-ribitylamino-4(3H)-pyrimidinone 5'-phosphate.</text>
</comment>